<evidence type="ECO:0000256" key="3">
    <source>
        <dbReference type="SAM" id="MobiDB-lite"/>
    </source>
</evidence>
<dbReference type="GO" id="GO:0009898">
    <property type="term" value="C:cytoplasmic side of plasma membrane"/>
    <property type="evidence" value="ECO:0007669"/>
    <property type="project" value="TreeGrafter"/>
</dbReference>
<feature type="region of interest" description="Disordered" evidence="3">
    <location>
        <begin position="171"/>
        <end position="205"/>
    </location>
</feature>
<comment type="similarity">
    <text evidence="1">Belongs to the SNF7 family.</text>
</comment>
<dbReference type="Gene3D" id="6.10.140.1230">
    <property type="match status" value="1"/>
</dbReference>
<dbReference type="GO" id="GO:0006900">
    <property type="term" value="P:vesicle budding from membrane"/>
    <property type="evidence" value="ECO:0007669"/>
    <property type="project" value="TreeGrafter"/>
</dbReference>
<dbReference type="GO" id="GO:0032511">
    <property type="term" value="P:late endosome to vacuole transport via multivesicular body sorting pathway"/>
    <property type="evidence" value="ECO:0007669"/>
    <property type="project" value="TreeGrafter"/>
</dbReference>
<dbReference type="GO" id="GO:0005771">
    <property type="term" value="C:multivesicular body"/>
    <property type="evidence" value="ECO:0007669"/>
    <property type="project" value="TreeGrafter"/>
</dbReference>
<reference evidence="4 5" key="1">
    <citation type="submission" date="2014-03" db="EMBL/GenBank/DDBJ databases">
        <title>Draft genome of the hookworm Oesophagostomum dentatum.</title>
        <authorList>
            <person name="Mitreva M."/>
        </authorList>
    </citation>
    <scope>NUCLEOTIDE SEQUENCE [LARGE SCALE GENOMIC DNA]</scope>
    <source>
        <strain evidence="4 5">OD-Hann</strain>
    </source>
</reference>
<dbReference type="AlphaFoldDB" id="A0A0B1SG72"/>
<dbReference type="Pfam" id="PF03357">
    <property type="entry name" value="Snf7"/>
    <property type="match status" value="1"/>
</dbReference>
<evidence type="ECO:0000313" key="4">
    <source>
        <dbReference type="EMBL" id="KHJ82160.1"/>
    </source>
</evidence>
<keyword evidence="2" id="KW-0175">Coiled coil</keyword>
<feature type="coiled-coil region" evidence="2">
    <location>
        <begin position="21"/>
        <end position="81"/>
    </location>
</feature>
<evidence type="ECO:0000256" key="2">
    <source>
        <dbReference type="SAM" id="Coils"/>
    </source>
</evidence>
<dbReference type="OrthoDB" id="10250120at2759"/>
<sequence length="223" mass="25248">MFLKDTTSNGPVRFTEADASVHDIRRAMSKVEKEIDVLEKKIEKLDLDCRKALRGGDKTKAANLLRQKKRAQKDINDKDGQYQRLLTMLEQLGSTKHNKEVLDAYKAGTEAFKATLARQGLTADKIDKTLDEVANSIDDYREIEEAMSIPIVPKTHDEDDLEKELDELIAKQKPLPTPPVVTPRKQPVPVLPEVPTNTVGYRELDESDAMDLEKRLERLRSAV</sequence>
<evidence type="ECO:0000313" key="5">
    <source>
        <dbReference type="Proteomes" id="UP000053660"/>
    </source>
</evidence>
<dbReference type="PANTHER" id="PTHR22761">
    <property type="entry name" value="CHARGED MULTIVESICULAR BODY PROTEIN"/>
    <property type="match status" value="1"/>
</dbReference>
<accession>A0A0B1SG72</accession>
<proteinExistence type="inferred from homology"/>
<dbReference type="Proteomes" id="UP000053660">
    <property type="component" value="Unassembled WGS sequence"/>
</dbReference>
<name>A0A0B1SG72_OESDE</name>
<dbReference type="InterPro" id="IPR005024">
    <property type="entry name" value="Snf7_fam"/>
</dbReference>
<gene>
    <name evidence="4" type="ORF">OESDEN_18148</name>
</gene>
<dbReference type="GO" id="GO:0000815">
    <property type="term" value="C:ESCRT III complex"/>
    <property type="evidence" value="ECO:0007669"/>
    <property type="project" value="TreeGrafter"/>
</dbReference>
<evidence type="ECO:0000256" key="1">
    <source>
        <dbReference type="ARBA" id="ARBA00006190"/>
    </source>
</evidence>
<dbReference type="PANTHER" id="PTHR22761:SF46">
    <property type="entry name" value="CHARGED MULTIVESICULAR BODY PROTEIN 7"/>
    <property type="match status" value="1"/>
</dbReference>
<dbReference type="EMBL" id="KN581729">
    <property type="protein sequence ID" value="KHJ82160.1"/>
    <property type="molecule type" value="Genomic_DNA"/>
</dbReference>
<protein>
    <submittedName>
        <fullName evidence="4">SNF7 family protein</fullName>
    </submittedName>
</protein>
<keyword evidence="5" id="KW-1185">Reference proteome</keyword>
<organism evidence="4 5">
    <name type="scientific">Oesophagostomum dentatum</name>
    <name type="common">Nodular worm</name>
    <dbReference type="NCBI Taxonomy" id="61180"/>
    <lineage>
        <taxon>Eukaryota</taxon>
        <taxon>Metazoa</taxon>
        <taxon>Ecdysozoa</taxon>
        <taxon>Nematoda</taxon>
        <taxon>Chromadorea</taxon>
        <taxon>Rhabditida</taxon>
        <taxon>Rhabditina</taxon>
        <taxon>Rhabditomorpha</taxon>
        <taxon>Strongyloidea</taxon>
        <taxon>Strongylidae</taxon>
        <taxon>Oesophagostomum</taxon>
    </lineage>
</organism>